<dbReference type="InterPro" id="IPR006680">
    <property type="entry name" value="Amidohydro-rel"/>
</dbReference>
<dbReference type="PANTHER" id="PTHR43135">
    <property type="entry name" value="ALPHA-D-RIBOSE 1-METHYLPHOSPHONATE 5-TRIPHOSPHATE DIPHOSPHATASE"/>
    <property type="match status" value="1"/>
</dbReference>
<dbReference type="PANTHER" id="PTHR43135:SF3">
    <property type="entry name" value="ALPHA-D-RIBOSE 1-METHYLPHOSPHONATE 5-TRIPHOSPHATE DIPHOSPHATASE"/>
    <property type="match status" value="1"/>
</dbReference>
<reference evidence="2" key="1">
    <citation type="submission" date="2015-10" db="EMBL/GenBank/DDBJ databases">
        <authorList>
            <person name="Gilbert D.G."/>
        </authorList>
    </citation>
    <scope>NUCLEOTIDE SEQUENCE</scope>
</reference>
<dbReference type="AlphaFoldDB" id="A0A160V666"/>
<organism evidence="2">
    <name type="scientific">hydrothermal vent metagenome</name>
    <dbReference type="NCBI Taxonomy" id="652676"/>
    <lineage>
        <taxon>unclassified sequences</taxon>
        <taxon>metagenomes</taxon>
        <taxon>ecological metagenomes</taxon>
    </lineage>
</organism>
<dbReference type="Gene3D" id="3.20.20.140">
    <property type="entry name" value="Metal-dependent hydrolases"/>
    <property type="match status" value="1"/>
</dbReference>
<dbReference type="Pfam" id="PF01979">
    <property type="entry name" value="Amidohydro_1"/>
    <property type="match status" value="1"/>
</dbReference>
<dbReference type="SUPFAM" id="SSF51338">
    <property type="entry name" value="Composite domain of metallo-dependent hydrolases"/>
    <property type="match status" value="1"/>
</dbReference>
<evidence type="ECO:0000313" key="2">
    <source>
        <dbReference type="EMBL" id="CUV01222.1"/>
    </source>
</evidence>
<dbReference type="EMBL" id="FAXA01000028">
    <property type="protein sequence ID" value="CUV01222.1"/>
    <property type="molecule type" value="Genomic_DNA"/>
</dbReference>
<dbReference type="InterPro" id="IPR051781">
    <property type="entry name" value="Metallo-dep_Hydrolase"/>
</dbReference>
<gene>
    <name evidence="2" type="ORF">MGWOODY_Clf1903</name>
</gene>
<dbReference type="Gene3D" id="2.30.40.10">
    <property type="entry name" value="Urease, subunit C, domain 1"/>
    <property type="match status" value="1"/>
</dbReference>
<protein>
    <submittedName>
        <fullName evidence="2">Xaa-Pro dipeptidase</fullName>
    </submittedName>
</protein>
<feature type="domain" description="Amidohydrolase-related" evidence="1">
    <location>
        <begin position="64"/>
        <end position="415"/>
    </location>
</feature>
<evidence type="ECO:0000259" key="1">
    <source>
        <dbReference type="Pfam" id="PF01979"/>
    </source>
</evidence>
<dbReference type="SUPFAM" id="SSF51556">
    <property type="entry name" value="Metallo-dependent hydrolases"/>
    <property type="match status" value="1"/>
</dbReference>
<dbReference type="InterPro" id="IPR032466">
    <property type="entry name" value="Metal_Hydrolase"/>
</dbReference>
<sequence>MPQDNTLRIILPGKLIDGVSDKTQEGMAVAIRGSVIEWVGPASQADSLNSVGAQTETLDFSGGTLLAGLFDIHTHTNMPGDGRTGEQVNDDDTDEVRLLRSAQNTALAVASGVTTMCDCGSWNRNAFALKEGLDLGIVEGPRVLVSGPPLTVKLGHLWYMGGETVGVDAVRSRVVELVDQGADFIKVAASGGSTSTSDPYSAAYSVEELSAIVDEAHNRDRTVLAHCRCTDAINVALDAGVDTILHCAFYDNDGSYRFDQKTADRLAISEVWLNPTMGLGNANRERLIKIKAERELTPDEEDRLERSTVSGANSLAQFSALVTAGVKLVGGSDCGWSYYPFGDFQGEIMSLHKAGLSPLEAIYAGTRSPAAALCTLDTIGTVETGKEADLLVVNGDPSQGLECLRDVVAVFKGGSRVATAKERAAQG</sequence>
<proteinExistence type="predicted"/>
<name>A0A160V666_9ZZZZ</name>
<accession>A0A160V666</accession>
<dbReference type="GO" id="GO:0016810">
    <property type="term" value="F:hydrolase activity, acting on carbon-nitrogen (but not peptide) bonds"/>
    <property type="evidence" value="ECO:0007669"/>
    <property type="project" value="InterPro"/>
</dbReference>
<dbReference type="InterPro" id="IPR011059">
    <property type="entry name" value="Metal-dep_hydrolase_composite"/>
</dbReference>